<protein>
    <submittedName>
        <fullName evidence="1">Uncharacterized protein</fullName>
    </submittedName>
</protein>
<dbReference type="EMBL" id="JBHSKY010000024">
    <property type="protein sequence ID" value="MFC5280196.1"/>
    <property type="molecule type" value="Genomic_DNA"/>
</dbReference>
<evidence type="ECO:0000313" key="2">
    <source>
        <dbReference type="Proteomes" id="UP001596118"/>
    </source>
</evidence>
<dbReference type="RefSeq" id="WP_256412826.1">
    <property type="nucleotide sequence ID" value="NZ_JANHDM010000013.1"/>
</dbReference>
<reference evidence="1 2" key="1">
    <citation type="journal article" date="2019" name="Int. J. Syst. Evol. Microbiol.">
        <title>The Global Catalogue of Microorganisms (GCM) 10K type strain sequencing project: providing services to taxonomists for standard genome sequencing and annotation.</title>
        <authorList>
            <consortium name="The Broad Institute Genomics Platform"/>
            <consortium name="The Broad Institute Genome Sequencing Center for Infectious Disease"/>
            <person name="Wu L."/>
            <person name="Ma J."/>
        </authorList>
    </citation>
    <scope>NUCLEOTIDE SEQUENCE [LARGE SCALE GENOMIC DNA]</scope>
    <source>
        <strain evidence="1 2">CGMCC 1.12124</strain>
    </source>
</reference>
<proteinExistence type="predicted"/>
<keyword evidence="2" id="KW-1185">Reference proteome</keyword>
<gene>
    <name evidence="1" type="ORF">ACFPM1_15745</name>
</gene>
<name>A0ABD5R6E6_9EURY</name>
<dbReference type="Proteomes" id="UP001596118">
    <property type="component" value="Unassembled WGS sequence"/>
</dbReference>
<evidence type="ECO:0000313" key="1">
    <source>
        <dbReference type="EMBL" id="MFC5280196.1"/>
    </source>
</evidence>
<organism evidence="1 2">
    <name type="scientific">Halorubrum rubrum</name>
    <dbReference type="NCBI Taxonomy" id="1126240"/>
    <lineage>
        <taxon>Archaea</taxon>
        <taxon>Methanobacteriati</taxon>
        <taxon>Methanobacteriota</taxon>
        <taxon>Stenosarchaea group</taxon>
        <taxon>Halobacteria</taxon>
        <taxon>Halobacteriales</taxon>
        <taxon>Haloferacaceae</taxon>
        <taxon>Halorubrum</taxon>
    </lineage>
</organism>
<comment type="caution">
    <text evidence="1">The sequence shown here is derived from an EMBL/GenBank/DDBJ whole genome shotgun (WGS) entry which is preliminary data.</text>
</comment>
<dbReference type="AlphaFoldDB" id="A0ABD5R6E6"/>
<accession>A0ABD5R6E6</accession>
<sequence length="308" mass="34416">MAEPIPERVADVQSTIRLGLRVHARGERRVQSVRLADDLASVHEQITDTQLPATDETTDVRAFFSGVDRDLQRTRKTVEVVEDSLQIGLGHSKLARIAMTGAQLSSGVALVIAGHNLLISAEKLDRAHTSIGSVQDIAAKRFHEFYRAIGLFVAEAILFSTPLNYRMAWKGTRYLNNRFLYSLRHSGFSGSVDVALKGLHRLMLSEIHYAIRGILPAALRTPDEFVTYLTSMATQTLAILREFSDLGLEDIPAKAEEFVHEYRKFAENTYEVVTADVNFESVIQNVISQISEDIDLFAISSPYRNPEL</sequence>